<feature type="binding site" evidence="2">
    <location>
        <position position="138"/>
    </location>
    <ligand>
        <name>FAD</name>
        <dbReference type="ChEBI" id="CHEBI:57692"/>
    </ligand>
</feature>
<keyword evidence="2" id="KW-0285">Flavoprotein</keyword>
<comment type="cofactor">
    <cofactor evidence="2">
        <name>FAD</name>
        <dbReference type="ChEBI" id="CHEBI:57692"/>
    </cofactor>
</comment>
<dbReference type="PROSITE" id="PS00624">
    <property type="entry name" value="GMC_OXRED_2"/>
    <property type="match status" value="1"/>
</dbReference>
<sequence>MGGSSAINYMVYIRGNKRDFDSWAESGNHGWSYMEVLPYFKKSENNRDMEVHNSFYHGVGGPLNVERFQHMDPNTLMLIQAFKERGLPVTDLNGENQIGVDLTQSTSRDGQRLSTNAAYIRPLKGHRPNLRVVTNAFVTKILVDSLTKTAYGVEYVNNGIRYVAQANKEVILSAGALNSPKVLMLSGIGPAHHLESLNIPVLVDLKVGANLQDHVTTDALILGLSNKTSTLIDSRQLFDEVNNYYGQPRYKSGPLASTSTLRAVAFIKTEFVTENAPDIQFHFDGRNVRDFYSDPTTYLATNIFPLSFYDGVAARPLLLTPKSRGFILLNQTDPIFGPPLIYSRFFTDKQDLDTLISGMQFAISLEHTEAFVASGASYVKAPLPHCSGFLWGSYEYLNCLLTQYTSTIYHPVGTCKMGPNWDKDAVVDPRLRVYGIKHLRVVDASIMPTITRGNTNAPTIMIAEKASDMIKEDWISLTFL</sequence>
<dbReference type="PANTHER" id="PTHR11552:SF154">
    <property type="entry name" value="FI04917P"/>
    <property type="match status" value="1"/>
</dbReference>
<dbReference type="Proteomes" id="UP001153714">
    <property type="component" value="Chromosome 4"/>
</dbReference>
<keyword evidence="2" id="KW-0274">FAD</keyword>
<dbReference type="PIRSF" id="PIRSF000137">
    <property type="entry name" value="Alcohol_oxidase"/>
    <property type="match status" value="1"/>
</dbReference>
<comment type="similarity">
    <text evidence="1">Belongs to the GMC oxidoreductase family.</text>
</comment>
<dbReference type="GO" id="GO:0016614">
    <property type="term" value="F:oxidoreductase activity, acting on CH-OH group of donors"/>
    <property type="evidence" value="ECO:0007669"/>
    <property type="project" value="InterPro"/>
</dbReference>
<dbReference type="AlphaFoldDB" id="A0A9N9WHV7"/>
<dbReference type="Gene3D" id="3.50.50.60">
    <property type="entry name" value="FAD/NAD(P)-binding domain"/>
    <property type="match status" value="1"/>
</dbReference>
<accession>A0A9N9WHV7</accession>
<gene>
    <name evidence="4" type="ORF">DIATSA_LOCUS9936</name>
</gene>
<dbReference type="InterPro" id="IPR012132">
    <property type="entry name" value="GMC_OxRdtase"/>
</dbReference>
<dbReference type="SUPFAM" id="SSF54373">
    <property type="entry name" value="FAD-linked reductases, C-terminal domain"/>
    <property type="match status" value="1"/>
</dbReference>
<keyword evidence="5" id="KW-1185">Reference proteome</keyword>
<dbReference type="Gene3D" id="3.30.560.10">
    <property type="entry name" value="Glucose Oxidase, domain 3"/>
    <property type="match status" value="1"/>
</dbReference>
<dbReference type="Pfam" id="PF05199">
    <property type="entry name" value="GMC_oxred_C"/>
    <property type="match status" value="1"/>
</dbReference>
<evidence type="ECO:0000259" key="3">
    <source>
        <dbReference type="PROSITE" id="PS00624"/>
    </source>
</evidence>
<reference evidence="4" key="1">
    <citation type="submission" date="2021-12" db="EMBL/GenBank/DDBJ databases">
        <authorList>
            <person name="King R."/>
        </authorList>
    </citation>
    <scope>NUCLEOTIDE SEQUENCE</scope>
</reference>
<dbReference type="GO" id="GO:0050660">
    <property type="term" value="F:flavin adenine dinucleotide binding"/>
    <property type="evidence" value="ECO:0007669"/>
    <property type="project" value="InterPro"/>
</dbReference>
<proteinExistence type="inferred from homology"/>
<dbReference type="PANTHER" id="PTHR11552">
    <property type="entry name" value="GLUCOSE-METHANOL-CHOLINE GMC OXIDOREDUCTASE"/>
    <property type="match status" value="1"/>
</dbReference>
<feature type="domain" description="Glucose-methanol-choline oxidoreductase N-terminal" evidence="3">
    <location>
        <begin position="175"/>
        <end position="189"/>
    </location>
</feature>
<evidence type="ECO:0000256" key="2">
    <source>
        <dbReference type="PIRSR" id="PIRSR000137-2"/>
    </source>
</evidence>
<reference evidence="4" key="2">
    <citation type="submission" date="2022-10" db="EMBL/GenBank/DDBJ databases">
        <authorList>
            <consortium name="ENA_rothamsted_submissions"/>
            <consortium name="culmorum"/>
            <person name="King R."/>
        </authorList>
    </citation>
    <scope>NUCLEOTIDE SEQUENCE</scope>
</reference>
<evidence type="ECO:0000256" key="1">
    <source>
        <dbReference type="ARBA" id="ARBA00010790"/>
    </source>
</evidence>
<dbReference type="InterPro" id="IPR036188">
    <property type="entry name" value="FAD/NAD-bd_sf"/>
</dbReference>
<dbReference type="Pfam" id="PF00732">
    <property type="entry name" value="GMC_oxred_N"/>
    <property type="match status" value="1"/>
</dbReference>
<feature type="binding site" evidence="2">
    <location>
        <begin position="8"/>
        <end position="11"/>
    </location>
    <ligand>
        <name>FAD</name>
        <dbReference type="ChEBI" id="CHEBI:57692"/>
    </ligand>
</feature>
<evidence type="ECO:0000313" key="4">
    <source>
        <dbReference type="EMBL" id="CAG9792401.1"/>
    </source>
</evidence>
<dbReference type="SUPFAM" id="SSF51905">
    <property type="entry name" value="FAD/NAD(P)-binding domain"/>
    <property type="match status" value="1"/>
</dbReference>
<protein>
    <recommendedName>
        <fullName evidence="3">Glucose-methanol-choline oxidoreductase N-terminal domain-containing protein</fullName>
    </recommendedName>
</protein>
<organism evidence="4 5">
    <name type="scientific">Diatraea saccharalis</name>
    <name type="common">sugarcane borer</name>
    <dbReference type="NCBI Taxonomy" id="40085"/>
    <lineage>
        <taxon>Eukaryota</taxon>
        <taxon>Metazoa</taxon>
        <taxon>Ecdysozoa</taxon>
        <taxon>Arthropoda</taxon>
        <taxon>Hexapoda</taxon>
        <taxon>Insecta</taxon>
        <taxon>Pterygota</taxon>
        <taxon>Neoptera</taxon>
        <taxon>Endopterygota</taxon>
        <taxon>Lepidoptera</taxon>
        <taxon>Glossata</taxon>
        <taxon>Ditrysia</taxon>
        <taxon>Pyraloidea</taxon>
        <taxon>Crambidae</taxon>
        <taxon>Crambinae</taxon>
        <taxon>Diatraea</taxon>
    </lineage>
</organism>
<name>A0A9N9WHV7_9NEOP</name>
<dbReference type="OrthoDB" id="269227at2759"/>
<dbReference type="InterPro" id="IPR000172">
    <property type="entry name" value="GMC_OxRdtase_N"/>
</dbReference>
<dbReference type="InterPro" id="IPR007867">
    <property type="entry name" value="GMC_OxRtase_C"/>
</dbReference>
<dbReference type="EMBL" id="OU893335">
    <property type="protein sequence ID" value="CAG9792401.1"/>
    <property type="molecule type" value="Genomic_DNA"/>
</dbReference>
<evidence type="ECO:0000313" key="5">
    <source>
        <dbReference type="Proteomes" id="UP001153714"/>
    </source>
</evidence>